<name>A0A6B9ZN78_9BACT</name>
<dbReference type="KEGG" id="chih:GWR21_30425"/>
<dbReference type="AlphaFoldDB" id="A0A6B9ZN78"/>
<evidence type="ECO:0000313" key="2">
    <source>
        <dbReference type="Proteomes" id="UP000476411"/>
    </source>
</evidence>
<evidence type="ECO:0000313" key="1">
    <source>
        <dbReference type="EMBL" id="QHS63742.1"/>
    </source>
</evidence>
<keyword evidence="2" id="KW-1185">Reference proteome</keyword>
<organism evidence="1 2">
    <name type="scientific">Chitinophaga agri</name>
    <dbReference type="NCBI Taxonomy" id="2703787"/>
    <lineage>
        <taxon>Bacteria</taxon>
        <taxon>Pseudomonadati</taxon>
        <taxon>Bacteroidota</taxon>
        <taxon>Chitinophagia</taxon>
        <taxon>Chitinophagales</taxon>
        <taxon>Chitinophagaceae</taxon>
        <taxon>Chitinophaga</taxon>
    </lineage>
</organism>
<gene>
    <name evidence="1" type="ORF">GWR21_30425</name>
</gene>
<dbReference type="Proteomes" id="UP000476411">
    <property type="component" value="Chromosome"/>
</dbReference>
<proteinExistence type="predicted"/>
<dbReference type="RefSeq" id="WP_162335458.1">
    <property type="nucleotide sequence ID" value="NZ_CP048113.1"/>
</dbReference>
<sequence length="63" mass="7194">MSTSQPFTQKERTRVHIYAGSFFLKTSLENNPVQYACSHNVVINGKCTFTDLTDTAYWTNNDT</sequence>
<protein>
    <submittedName>
        <fullName evidence="1">Uncharacterized protein</fullName>
    </submittedName>
</protein>
<dbReference type="EMBL" id="CP048113">
    <property type="protein sequence ID" value="QHS63742.1"/>
    <property type="molecule type" value="Genomic_DNA"/>
</dbReference>
<reference evidence="1 2" key="1">
    <citation type="submission" date="2020-01" db="EMBL/GenBank/DDBJ databases">
        <title>Complete genome sequence of Chitinophaga sp. H33E-04 isolated from quinoa roots.</title>
        <authorList>
            <person name="Weon H.-Y."/>
            <person name="Lee S.A."/>
        </authorList>
    </citation>
    <scope>NUCLEOTIDE SEQUENCE [LARGE SCALE GENOMIC DNA]</scope>
    <source>
        <strain evidence="1 2">H33E-04</strain>
    </source>
</reference>
<accession>A0A6B9ZN78</accession>